<dbReference type="InterPro" id="IPR019410">
    <property type="entry name" value="Methyltransf_16"/>
</dbReference>
<dbReference type="GO" id="GO:0008757">
    <property type="term" value="F:S-adenosylmethionine-dependent methyltransferase activity"/>
    <property type="evidence" value="ECO:0007669"/>
    <property type="project" value="UniProtKB-ARBA"/>
</dbReference>
<sequence>MVHYIRFLRTPRCDASKKTVDVSAVVAVQTDLSDALLSQDLVLNAEIVEANSPWRVLHSQSLQWQATSRALKFTIPCPGKYTSWPVRLHLAAQETQSALNLAEIPEVLDIWSCDFLLSDKQRSEPIVERRLSLRNNTTVRIWEDVGESMARHIWDASLGFVMYLARALSSSPPSGVATLAALVKSSKVRKLQVLELGAGCGIVGISFAQLVKCDMYLTDLEDAQAVLAKNIRCASLLAGSTLQADVLDWASGLEDSSNPNFDLILVSDCIYNPDSSVHLVEILRQLAACAPNTLIVVGFKRRHEADAVFFEHMRKTKFEIVESTQIPLPHRPTAYDADTPTTEFYLYRHQGCSDPQR</sequence>
<dbReference type="PANTHER" id="PTHR14614">
    <property type="entry name" value="HEPATOCELLULAR CARCINOMA-ASSOCIATED ANTIGEN"/>
    <property type="match status" value="1"/>
</dbReference>
<dbReference type="STRING" id="86049.A0A1C1CBQ7"/>
<comment type="caution">
    <text evidence="1">The sequence shown here is derived from an EMBL/GenBank/DDBJ whole genome shotgun (WGS) entry which is preliminary data.</text>
</comment>
<dbReference type="eggNOG" id="KOG2793">
    <property type="taxonomic scope" value="Eukaryota"/>
</dbReference>
<dbReference type="EMBL" id="LGRB01000017">
    <property type="protein sequence ID" value="OCT45954.1"/>
    <property type="molecule type" value="Genomic_DNA"/>
</dbReference>
<dbReference type="AlphaFoldDB" id="A0A1C1CBQ7"/>
<evidence type="ECO:0000313" key="2">
    <source>
        <dbReference type="Proteomes" id="UP000094526"/>
    </source>
</evidence>
<reference evidence="2" key="1">
    <citation type="submission" date="2015-07" db="EMBL/GenBank/DDBJ databases">
        <authorList>
            <person name="Teixeira M.M."/>
            <person name="Souza R.C."/>
            <person name="Almeida L.G."/>
            <person name="Vicente V.A."/>
            <person name="de Hoog S."/>
            <person name="Bocca A.L."/>
            <person name="de Almeida S.R."/>
            <person name="Vasconcelos A.T."/>
            <person name="Felipe M.S."/>
        </authorList>
    </citation>
    <scope>NUCLEOTIDE SEQUENCE [LARGE SCALE GENOMIC DNA]</scope>
    <source>
        <strain evidence="2">KSF</strain>
    </source>
</reference>
<dbReference type="VEuPathDB" id="FungiDB:G647_10054"/>
<keyword evidence="2" id="KW-1185">Reference proteome</keyword>
<evidence type="ECO:0000313" key="1">
    <source>
        <dbReference type="EMBL" id="OCT45954.1"/>
    </source>
</evidence>
<name>A0A1C1CBQ7_9EURO</name>
<dbReference type="GO" id="GO:0005829">
    <property type="term" value="C:cytosol"/>
    <property type="evidence" value="ECO:0007669"/>
    <property type="project" value="TreeGrafter"/>
</dbReference>
<organism evidence="1 2">
    <name type="scientific">Cladophialophora carrionii</name>
    <dbReference type="NCBI Taxonomy" id="86049"/>
    <lineage>
        <taxon>Eukaryota</taxon>
        <taxon>Fungi</taxon>
        <taxon>Dikarya</taxon>
        <taxon>Ascomycota</taxon>
        <taxon>Pezizomycotina</taxon>
        <taxon>Eurotiomycetes</taxon>
        <taxon>Chaetothyriomycetidae</taxon>
        <taxon>Chaetothyriales</taxon>
        <taxon>Herpotrichiellaceae</taxon>
        <taxon>Cladophialophora</taxon>
    </lineage>
</organism>
<dbReference type="Gene3D" id="3.40.50.150">
    <property type="entry name" value="Vaccinia Virus protein VP39"/>
    <property type="match status" value="1"/>
</dbReference>
<dbReference type="VEuPathDB" id="FungiDB:CLCR_00478"/>
<gene>
    <name evidence="1" type="ORF">CLCR_00478</name>
</gene>
<dbReference type="InterPro" id="IPR029063">
    <property type="entry name" value="SAM-dependent_MTases_sf"/>
</dbReference>
<dbReference type="OrthoDB" id="413520at2759"/>
<dbReference type="PANTHER" id="PTHR14614:SF132">
    <property type="entry name" value="PROTEIN-LYSINE METHYLTRANSFERASE C42C1.13"/>
    <property type="match status" value="1"/>
</dbReference>
<dbReference type="Pfam" id="PF10294">
    <property type="entry name" value="Methyltransf_16"/>
    <property type="match status" value="1"/>
</dbReference>
<dbReference type="SUPFAM" id="SSF53335">
    <property type="entry name" value="S-adenosyl-L-methionine-dependent methyltransferases"/>
    <property type="match status" value="1"/>
</dbReference>
<dbReference type="CDD" id="cd02440">
    <property type="entry name" value="AdoMet_MTases"/>
    <property type="match status" value="1"/>
</dbReference>
<protein>
    <submittedName>
        <fullName evidence="1">Uncharacterized protein</fullName>
    </submittedName>
</protein>
<accession>A0A1C1CBQ7</accession>
<proteinExistence type="predicted"/>
<dbReference type="Proteomes" id="UP000094526">
    <property type="component" value="Unassembled WGS sequence"/>
</dbReference>